<organism evidence="3 4">
    <name type="scientific">Microthyrium microscopicum</name>
    <dbReference type="NCBI Taxonomy" id="703497"/>
    <lineage>
        <taxon>Eukaryota</taxon>
        <taxon>Fungi</taxon>
        <taxon>Dikarya</taxon>
        <taxon>Ascomycota</taxon>
        <taxon>Pezizomycotina</taxon>
        <taxon>Dothideomycetes</taxon>
        <taxon>Dothideomycetes incertae sedis</taxon>
        <taxon>Microthyriales</taxon>
        <taxon>Microthyriaceae</taxon>
        <taxon>Microthyrium</taxon>
    </lineage>
</organism>
<name>A0A6A6TY40_9PEZI</name>
<dbReference type="AlphaFoldDB" id="A0A6A6TY40"/>
<dbReference type="InterPro" id="IPR051807">
    <property type="entry name" value="Sec-metab_biosynth-assoc"/>
</dbReference>
<dbReference type="Pfam" id="PF03795">
    <property type="entry name" value="YCII"/>
    <property type="match status" value="1"/>
</dbReference>
<feature type="region of interest" description="Disordered" evidence="1">
    <location>
        <begin position="36"/>
        <end position="58"/>
    </location>
</feature>
<dbReference type="EMBL" id="MU004244">
    <property type="protein sequence ID" value="KAF2663768.1"/>
    <property type="molecule type" value="Genomic_DNA"/>
</dbReference>
<dbReference type="PANTHER" id="PTHR33606">
    <property type="entry name" value="PROTEIN YCII"/>
    <property type="match status" value="1"/>
</dbReference>
<dbReference type="InterPro" id="IPR011008">
    <property type="entry name" value="Dimeric_a/b-barrel"/>
</dbReference>
<accession>A0A6A6TY40</accession>
<sequence length="111" mass="12218">MSSAAPKTEWLVMVPDKPNALQKRLEVRAKHLENITPAHKEGNVPMGGAYLAEPPKEGETPKMLGSAMVFLASSKEEVVERLRGDIYTTSGVWDVDNAQIWPFKTAIRSGL</sequence>
<evidence type="ECO:0000259" key="2">
    <source>
        <dbReference type="Pfam" id="PF03795"/>
    </source>
</evidence>
<dbReference type="InterPro" id="IPR005545">
    <property type="entry name" value="YCII"/>
</dbReference>
<keyword evidence="4" id="KW-1185">Reference proteome</keyword>
<evidence type="ECO:0000313" key="3">
    <source>
        <dbReference type="EMBL" id="KAF2663768.1"/>
    </source>
</evidence>
<proteinExistence type="predicted"/>
<evidence type="ECO:0000313" key="4">
    <source>
        <dbReference type="Proteomes" id="UP000799302"/>
    </source>
</evidence>
<gene>
    <name evidence="3" type="ORF">BT63DRAFT_460892</name>
</gene>
<dbReference type="OrthoDB" id="5519740at2759"/>
<dbReference type="SUPFAM" id="SSF54909">
    <property type="entry name" value="Dimeric alpha+beta barrel"/>
    <property type="match status" value="1"/>
</dbReference>
<dbReference type="Gene3D" id="3.30.70.1060">
    <property type="entry name" value="Dimeric alpha+beta barrel"/>
    <property type="match status" value="1"/>
</dbReference>
<dbReference type="Proteomes" id="UP000799302">
    <property type="component" value="Unassembled WGS sequence"/>
</dbReference>
<reference evidence="3" key="1">
    <citation type="journal article" date="2020" name="Stud. Mycol.">
        <title>101 Dothideomycetes genomes: a test case for predicting lifestyles and emergence of pathogens.</title>
        <authorList>
            <person name="Haridas S."/>
            <person name="Albert R."/>
            <person name="Binder M."/>
            <person name="Bloem J."/>
            <person name="Labutti K."/>
            <person name="Salamov A."/>
            <person name="Andreopoulos B."/>
            <person name="Baker S."/>
            <person name="Barry K."/>
            <person name="Bills G."/>
            <person name="Bluhm B."/>
            <person name="Cannon C."/>
            <person name="Castanera R."/>
            <person name="Culley D."/>
            <person name="Daum C."/>
            <person name="Ezra D."/>
            <person name="Gonzalez J."/>
            <person name="Henrissat B."/>
            <person name="Kuo A."/>
            <person name="Liang C."/>
            <person name="Lipzen A."/>
            <person name="Lutzoni F."/>
            <person name="Magnuson J."/>
            <person name="Mondo S."/>
            <person name="Nolan M."/>
            <person name="Ohm R."/>
            <person name="Pangilinan J."/>
            <person name="Park H.-J."/>
            <person name="Ramirez L."/>
            <person name="Alfaro M."/>
            <person name="Sun H."/>
            <person name="Tritt A."/>
            <person name="Yoshinaga Y."/>
            <person name="Zwiers L.-H."/>
            <person name="Turgeon B."/>
            <person name="Goodwin S."/>
            <person name="Spatafora J."/>
            <person name="Crous P."/>
            <person name="Grigoriev I."/>
        </authorList>
    </citation>
    <scope>NUCLEOTIDE SEQUENCE</scope>
    <source>
        <strain evidence="3">CBS 115976</strain>
    </source>
</reference>
<evidence type="ECO:0000256" key="1">
    <source>
        <dbReference type="SAM" id="MobiDB-lite"/>
    </source>
</evidence>
<dbReference type="PANTHER" id="PTHR33606:SF3">
    <property type="entry name" value="PROTEIN YCII"/>
    <property type="match status" value="1"/>
</dbReference>
<feature type="domain" description="YCII-related" evidence="2">
    <location>
        <begin position="9"/>
        <end position="95"/>
    </location>
</feature>
<protein>
    <recommendedName>
        <fullName evidence="2">YCII-related domain-containing protein</fullName>
    </recommendedName>
</protein>